<dbReference type="Gene3D" id="3.90.1720.10">
    <property type="entry name" value="endopeptidase domain like (from Nostoc punctiforme)"/>
    <property type="match status" value="1"/>
</dbReference>
<protein>
    <recommendedName>
        <fullName evidence="4">Permuted papain-like amidase enzyme, YaeF/YiiX, C92 family</fullName>
    </recommendedName>
</protein>
<dbReference type="AlphaFoldDB" id="A0A5E4PIF0"/>
<evidence type="ECO:0000256" key="1">
    <source>
        <dbReference type="SAM" id="MobiDB-lite"/>
    </source>
</evidence>
<accession>A0A5E4PIF0</accession>
<evidence type="ECO:0008006" key="4">
    <source>
        <dbReference type="Google" id="ProtNLM"/>
    </source>
</evidence>
<dbReference type="InterPro" id="IPR038765">
    <property type="entry name" value="Papain-like_cys_pep_sf"/>
</dbReference>
<feature type="region of interest" description="Disordered" evidence="1">
    <location>
        <begin position="271"/>
        <end position="321"/>
    </location>
</feature>
<organism evidence="2 3">
    <name type="scientific">Aquicella siphonis</name>
    <dbReference type="NCBI Taxonomy" id="254247"/>
    <lineage>
        <taxon>Bacteria</taxon>
        <taxon>Pseudomonadati</taxon>
        <taxon>Pseudomonadota</taxon>
        <taxon>Gammaproteobacteria</taxon>
        <taxon>Legionellales</taxon>
        <taxon>Coxiellaceae</taxon>
        <taxon>Aquicella</taxon>
    </lineage>
</organism>
<feature type="compositionally biased region" description="Basic and acidic residues" evidence="1">
    <location>
        <begin position="286"/>
        <end position="303"/>
    </location>
</feature>
<reference evidence="2 3" key="1">
    <citation type="submission" date="2019-08" db="EMBL/GenBank/DDBJ databases">
        <authorList>
            <person name="Guy L."/>
        </authorList>
    </citation>
    <scope>NUCLEOTIDE SEQUENCE [LARGE SCALE GENOMIC DNA]</scope>
    <source>
        <strain evidence="2 3">SGT-108</strain>
    </source>
</reference>
<evidence type="ECO:0000313" key="3">
    <source>
        <dbReference type="Proteomes" id="UP000324194"/>
    </source>
</evidence>
<evidence type="ECO:0000313" key="2">
    <source>
        <dbReference type="EMBL" id="VVC76162.1"/>
    </source>
</evidence>
<dbReference type="RefSeq" id="WP_148339401.1">
    <property type="nucleotide sequence ID" value="NZ_LR699119.1"/>
</dbReference>
<feature type="compositionally biased region" description="Basic and acidic residues" evidence="1">
    <location>
        <begin position="311"/>
        <end position="321"/>
    </location>
</feature>
<sequence length="321" mass="37271">MFKSAYLKLRDKINNWLINEPAAAEIMPYDFNRLKYEIRPGDVLLVEGRSRISKIIRTITQSPWTHAALYIGRMIDFEDEEIKKLVRSHLPDEISDNTRLIVEDMLDQGTVITPLNFYHNHHIRICRPIGITPADLHLVVNYAIKALGQPYNVRHLLDLTRFMLPWTILPRRWGSSLFRTSSGEPESGICSSLIAEAFTSVHFPILPFVKPDEVQGIEVFQRNPYLFTPKDFDYSPYFEIIKYPLFNPDEPLPYYRRLPWTKSGFLHHDDGILAGPQKKTKKSLFKRKEPDLPETQPEQKERASSQADEADTPKSSHEKEP</sequence>
<dbReference type="OrthoDB" id="1550427at2"/>
<dbReference type="KEGG" id="asip:AQUSIP_14670"/>
<keyword evidence="3" id="KW-1185">Reference proteome</keyword>
<gene>
    <name evidence="2" type="ORF">AQUSIP_14670</name>
</gene>
<proteinExistence type="predicted"/>
<name>A0A5E4PIF0_9COXI</name>
<dbReference type="SUPFAM" id="SSF54001">
    <property type="entry name" value="Cysteine proteinases"/>
    <property type="match status" value="1"/>
</dbReference>
<dbReference type="Pfam" id="PF05708">
    <property type="entry name" value="Peptidase_C92"/>
    <property type="match status" value="1"/>
</dbReference>
<dbReference type="InterPro" id="IPR024453">
    <property type="entry name" value="Peptidase_C92"/>
</dbReference>
<dbReference type="Proteomes" id="UP000324194">
    <property type="component" value="Chromosome 1"/>
</dbReference>
<dbReference type="EMBL" id="LR699119">
    <property type="protein sequence ID" value="VVC76162.1"/>
    <property type="molecule type" value="Genomic_DNA"/>
</dbReference>